<comment type="caution">
    <text evidence="3">The sequence shown here is derived from an EMBL/GenBank/DDBJ whole genome shotgun (WGS) entry which is preliminary data.</text>
</comment>
<keyword evidence="4" id="KW-1185">Reference proteome</keyword>
<dbReference type="Proteomes" id="UP000672934">
    <property type="component" value="Unassembled WGS sequence"/>
</dbReference>
<evidence type="ECO:0000256" key="1">
    <source>
        <dbReference type="ARBA" id="ARBA00008791"/>
    </source>
</evidence>
<dbReference type="AlphaFoldDB" id="A0A916MZH7"/>
<dbReference type="CDD" id="cd00293">
    <property type="entry name" value="USP-like"/>
    <property type="match status" value="1"/>
</dbReference>
<dbReference type="PRINTS" id="PR01438">
    <property type="entry name" value="UNVRSLSTRESS"/>
</dbReference>
<dbReference type="InterPro" id="IPR006015">
    <property type="entry name" value="Universal_stress_UspA"/>
</dbReference>
<protein>
    <submittedName>
        <fullName evidence="3">TRAP-T-associated universal stress protein TeaD</fullName>
    </submittedName>
</protein>
<comment type="similarity">
    <text evidence="1">Belongs to the universal stress protein A family.</text>
</comment>
<dbReference type="SUPFAM" id="SSF52402">
    <property type="entry name" value="Adenine nucleotide alpha hydrolases-like"/>
    <property type="match status" value="1"/>
</dbReference>
<organism evidence="3 4">
    <name type="scientific">Cupriavidus yeoncheonensis</name>
    <dbReference type="NCBI Taxonomy" id="1462994"/>
    <lineage>
        <taxon>Bacteria</taxon>
        <taxon>Pseudomonadati</taxon>
        <taxon>Pseudomonadota</taxon>
        <taxon>Betaproteobacteria</taxon>
        <taxon>Burkholderiales</taxon>
        <taxon>Burkholderiaceae</taxon>
        <taxon>Cupriavidus</taxon>
    </lineage>
</organism>
<reference evidence="3" key="1">
    <citation type="submission" date="2021-03" db="EMBL/GenBank/DDBJ databases">
        <authorList>
            <person name="Peeters C."/>
        </authorList>
    </citation>
    <scope>NUCLEOTIDE SEQUENCE</scope>
    <source>
        <strain evidence="3">LMG 31506</strain>
    </source>
</reference>
<gene>
    <name evidence="3" type="primary">teaD_3</name>
    <name evidence="3" type="ORF">LMG31506_04593</name>
</gene>
<sequence length="145" mass="15872">MFQHLLLPVDGSPLSESAFRQGIAFARDAGARVTALRVIPDFHTYTYQVEMLGGTRDRYARDATKAVEDYLDTMADEAAAAQVACETVAVIHDHPYEAIIDTAANKGCDLIVMASHGRRGLQAVLIGSETQKVLTHSRIPVLVYR</sequence>
<dbReference type="Gene3D" id="3.40.50.620">
    <property type="entry name" value="HUPs"/>
    <property type="match status" value="1"/>
</dbReference>
<dbReference type="RefSeq" id="WP_211949487.1">
    <property type="nucleotide sequence ID" value="NZ_CAJPUY010000018.1"/>
</dbReference>
<evidence type="ECO:0000313" key="4">
    <source>
        <dbReference type="Proteomes" id="UP000672934"/>
    </source>
</evidence>
<evidence type="ECO:0000259" key="2">
    <source>
        <dbReference type="Pfam" id="PF00582"/>
    </source>
</evidence>
<dbReference type="InterPro" id="IPR006016">
    <property type="entry name" value="UspA"/>
</dbReference>
<dbReference type="Pfam" id="PF00582">
    <property type="entry name" value="Usp"/>
    <property type="match status" value="1"/>
</dbReference>
<accession>A0A916MZH7</accession>
<dbReference type="EMBL" id="CAJPUY010000018">
    <property type="protein sequence ID" value="CAG2152346.1"/>
    <property type="molecule type" value="Genomic_DNA"/>
</dbReference>
<name>A0A916MZH7_9BURK</name>
<dbReference type="PANTHER" id="PTHR46268">
    <property type="entry name" value="STRESS RESPONSE PROTEIN NHAX"/>
    <property type="match status" value="1"/>
</dbReference>
<proteinExistence type="inferred from homology"/>
<dbReference type="InterPro" id="IPR014729">
    <property type="entry name" value="Rossmann-like_a/b/a_fold"/>
</dbReference>
<evidence type="ECO:0000313" key="3">
    <source>
        <dbReference type="EMBL" id="CAG2152346.1"/>
    </source>
</evidence>
<dbReference type="PANTHER" id="PTHR46268:SF15">
    <property type="entry name" value="UNIVERSAL STRESS PROTEIN HP_0031"/>
    <property type="match status" value="1"/>
</dbReference>
<feature type="domain" description="UspA" evidence="2">
    <location>
        <begin position="1"/>
        <end position="145"/>
    </location>
</feature>